<dbReference type="RefSeq" id="WP_106309642.1">
    <property type="nucleotide sequence ID" value="NZ_JBEPLY010000004.1"/>
</dbReference>
<dbReference type="Pfam" id="PF07879">
    <property type="entry name" value="PHB_acc_N"/>
    <property type="match status" value="1"/>
</dbReference>
<feature type="domain" description="PHA accumulation regulator DNA-binding N-terminal" evidence="3">
    <location>
        <begin position="10"/>
        <end position="68"/>
    </location>
</feature>
<gene>
    <name evidence="4" type="ORF">ABID12_001537</name>
</gene>
<evidence type="ECO:0000313" key="5">
    <source>
        <dbReference type="Proteomes" id="UP001549164"/>
    </source>
</evidence>
<evidence type="ECO:0000259" key="2">
    <source>
        <dbReference type="Pfam" id="PF05233"/>
    </source>
</evidence>
<keyword evidence="5" id="KW-1185">Reference proteome</keyword>
<reference evidence="4 5" key="1">
    <citation type="submission" date="2024-06" db="EMBL/GenBank/DDBJ databases">
        <title>Genomic Encyclopedia of Type Strains, Phase IV (KMG-IV): sequencing the most valuable type-strain genomes for metagenomic binning, comparative biology and taxonomic classification.</title>
        <authorList>
            <person name="Goeker M."/>
        </authorList>
    </citation>
    <scope>NUCLEOTIDE SEQUENCE [LARGE SCALE GENOMIC DNA]</scope>
    <source>
        <strain evidence="4 5">DSM 28102</strain>
    </source>
</reference>
<dbReference type="Proteomes" id="UP001549164">
    <property type="component" value="Unassembled WGS sequence"/>
</dbReference>
<sequence length="186" mass="20944">MPVRDGPTAIKKYANRRLYNTGTSSYVTLEDLADMVKQGEEFTVQDAKSGDDITHTVLTQIIFEQEAKSGQGVLPVSFLREIIGYYGDQMQAMLPGFLDNAMKAFSEQQAHMREQMDKALYENPLKREYYRKEEAARRSGLGASSYRTKAAADDSDAEEPAVHAVTGDLDDLRNQLRVLQDRIDNL</sequence>
<dbReference type="EMBL" id="JBEPLY010000004">
    <property type="protein sequence ID" value="MET3599598.1"/>
    <property type="molecule type" value="Genomic_DNA"/>
</dbReference>
<comment type="caution">
    <text evidence="4">The sequence shown here is derived from an EMBL/GenBank/DDBJ whole genome shotgun (WGS) entry which is preliminary data.</text>
</comment>
<feature type="domain" description="PHB accumulation regulatory" evidence="2">
    <location>
        <begin position="74"/>
        <end position="113"/>
    </location>
</feature>
<name>A0ABV2IAZ7_9HYPH</name>
<feature type="region of interest" description="Disordered" evidence="1">
    <location>
        <begin position="141"/>
        <end position="164"/>
    </location>
</feature>
<dbReference type="InterPro" id="IPR010134">
    <property type="entry name" value="PHA_reg_PhaR"/>
</dbReference>
<evidence type="ECO:0000256" key="1">
    <source>
        <dbReference type="SAM" id="MobiDB-lite"/>
    </source>
</evidence>
<evidence type="ECO:0000313" key="4">
    <source>
        <dbReference type="EMBL" id="MET3599598.1"/>
    </source>
</evidence>
<accession>A0ABV2IAZ7</accession>
<dbReference type="NCBIfam" id="TIGR01848">
    <property type="entry name" value="PHA_reg_PhaR"/>
    <property type="match status" value="1"/>
</dbReference>
<dbReference type="InterPro" id="IPR012909">
    <property type="entry name" value="PHA_DNA-bd_N"/>
</dbReference>
<dbReference type="Pfam" id="PF05233">
    <property type="entry name" value="PHB_acc"/>
    <property type="match status" value="1"/>
</dbReference>
<protein>
    <submittedName>
        <fullName evidence="4">Polyhydroxyalkanoate synthesis repressor PhaR</fullName>
    </submittedName>
</protein>
<proteinExistence type="predicted"/>
<evidence type="ECO:0000259" key="3">
    <source>
        <dbReference type="Pfam" id="PF07879"/>
    </source>
</evidence>
<organism evidence="4 5">
    <name type="scientific">Martelella mangrovi</name>
    <dbReference type="NCBI Taxonomy" id="1397477"/>
    <lineage>
        <taxon>Bacteria</taxon>
        <taxon>Pseudomonadati</taxon>
        <taxon>Pseudomonadota</taxon>
        <taxon>Alphaproteobacteria</taxon>
        <taxon>Hyphomicrobiales</taxon>
        <taxon>Aurantimonadaceae</taxon>
        <taxon>Martelella</taxon>
    </lineage>
</organism>
<dbReference type="InterPro" id="IPR007897">
    <property type="entry name" value="PHB_accumulat"/>
</dbReference>